<dbReference type="CDD" id="cd10568">
    <property type="entry name" value="SWIB_like"/>
    <property type="match status" value="1"/>
</dbReference>
<evidence type="ECO:0000256" key="1">
    <source>
        <dbReference type="SAM" id="MobiDB-lite"/>
    </source>
</evidence>
<feature type="compositionally biased region" description="Acidic residues" evidence="1">
    <location>
        <begin position="175"/>
        <end position="186"/>
    </location>
</feature>
<dbReference type="STRING" id="252740.A0A423VVL6"/>
<dbReference type="AlphaFoldDB" id="A0A423VVL6"/>
<dbReference type="EMBL" id="LJZO01000025">
    <property type="protein sequence ID" value="ROV95134.1"/>
    <property type="molecule type" value="Genomic_DNA"/>
</dbReference>
<dbReference type="SMART" id="SM00151">
    <property type="entry name" value="SWIB"/>
    <property type="match status" value="1"/>
</dbReference>
<evidence type="ECO:0000313" key="3">
    <source>
        <dbReference type="EMBL" id="ROV95134.1"/>
    </source>
</evidence>
<dbReference type="PROSITE" id="PS51925">
    <property type="entry name" value="SWIB_MDM2"/>
    <property type="match status" value="1"/>
</dbReference>
<proteinExistence type="predicted"/>
<organism evidence="3 4">
    <name type="scientific">Cytospora chrysosperma</name>
    <name type="common">Cytospora canker fungus</name>
    <name type="synonym">Sphaeria chrysosperma</name>
    <dbReference type="NCBI Taxonomy" id="252740"/>
    <lineage>
        <taxon>Eukaryota</taxon>
        <taxon>Fungi</taxon>
        <taxon>Dikarya</taxon>
        <taxon>Ascomycota</taxon>
        <taxon>Pezizomycotina</taxon>
        <taxon>Sordariomycetes</taxon>
        <taxon>Sordariomycetidae</taxon>
        <taxon>Diaporthales</taxon>
        <taxon>Cytosporaceae</taxon>
        <taxon>Cytospora</taxon>
    </lineage>
</organism>
<evidence type="ECO:0000259" key="2">
    <source>
        <dbReference type="PROSITE" id="PS51925"/>
    </source>
</evidence>
<feature type="region of interest" description="Disordered" evidence="1">
    <location>
        <begin position="175"/>
        <end position="215"/>
    </location>
</feature>
<dbReference type="SUPFAM" id="SSF47592">
    <property type="entry name" value="SWIB/MDM2 domain"/>
    <property type="match status" value="1"/>
</dbReference>
<dbReference type="PANTHER" id="PTHR13844">
    <property type="entry name" value="SWI/SNF-RELATED MATRIX-ASSOCIATED ACTIN-DEPENDENT REGULATOR OF CHROMATIN SUBFAMILY D"/>
    <property type="match status" value="1"/>
</dbReference>
<comment type="caution">
    <text evidence="3">The sequence shown here is derived from an EMBL/GenBank/DDBJ whole genome shotgun (WGS) entry which is preliminary data.</text>
</comment>
<evidence type="ECO:0000313" key="4">
    <source>
        <dbReference type="Proteomes" id="UP000284375"/>
    </source>
</evidence>
<sequence length="506" mass="57766">MCPRGRRMFLLHVVEESSLIMSNRRASQTPTGPMMHHNQGLHHPPAVPLNQAQLAEKQQQQQAAIERAKLRARKPTDKTMPDGVEDCIMSDGVQRYKDLRDFERRLDATITRKRLDIVDSVSRNAKRYKTMRIWITNTVEDQVWQGNGINTDSFDFSTNAESSFRVKIRGELLDTDDEEYEKDEEAAGGGSEKMDTDAPTDKAKTPAAKAPPKPRLSHFFKHMTVEFDRSKMRNGAEQSVEWNKPERIANAANPPAAADFDELTFKRNGDETMNITINLFRDENPERYELSPALADIVDMEVATRSEVQMGMWEYIKLMGLQEDEEKRNFRCDELLKKVVGREAGSIPALLEYIGPHLRPLPPVKLAYTVRVDEEFHKDPQPTIYDVRVVVGDTLQARLMQFFQDPQYVNMLNQVRGLDDQLAVMIQAIADSKAKHSFFESLSKDPANFVRNWLSSQKRDLEVIMGEASRGGGEDAAGDEWRKGGKNSVWATQNARESVQFMFTRR</sequence>
<feature type="region of interest" description="Disordered" evidence="1">
    <location>
        <begin position="24"/>
        <end position="43"/>
    </location>
</feature>
<dbReference type="InterPro" id="IPR019835">
    <property type="entry name" value="SWIB_domain"/>
</dbReference>
<keyword evidence="4" id="KW-1185">Reference proteome</keyword>
<dbReference type="InterPro" id="IPR036885">
    <property type="entry name" value="SWIB_MDM2_dom_sf"/>
</dbReference>
<dbReference type="Gene3D" id="1.10.245.10">
    <property type="entry name" value="SWIB/MDM2 domain"/>
    <property type="match status" value="1"/>
</dbReference>
<feature type="domain" description="DM2" evidence="2">
    <location>
        <begin position="283"/>
        <end position="360"/>
    </location>
</feature>
<reference evidence="3 4" key="1">
    <citation type="submission" date="2015-09" db="EMBL/GenBank/DDBJ databases">
        <title>Host preference determinants of Valsa canker pathogens revealed by comparative genomics.</title>
        <authorList>
            <person name="Yin Z."/>
            <person name="Huang L."/>
        </authorList>
    </citation>
    <scope>NUCLEOTIDE SEQUENCE [LARGE SCALE GENOMIC DNA]</scope>
    <source>
        <strain evidence="3 4">YSFL</strain>
    </source>
</reference>
<protein>
    <recommendedName>
        <fullName evidence="2">DM2 domain-containing protein</fullName>
    </recommendedName>
</protein>
<dbReference type="InterPro" id="IPR003121">
    <property type="entry name" value="SWIB_MDM2_domain"/>
</dbReference>
<accession>A0A423VVL6</accession>
<dbReference type="OrthoDB" id="10263741at2759"/>
<feature type="compositionally biased region" description="Basic and acidic residues" evidence="1">
    <location>
        <begin position="192"/>
        <end position="204"/>
    </location>
</feature>
<gene>
    <name evidence="3" type="ORF">VSDG_05826</name>
</gene>
<dbReference type="Pfam" id="PF02201">
    <property type="entry name" value="SWIB"/>
    <property type="match status" value="1"/>
</dbReference>
<name>A0A423VVL6_CYTCH</name>
<dbReference type="Proteomes" id="UP000284375">
    <property type="component" value="Unassembled WGS sequence"/>
</dbReference>